<dbReference type="NCBIfam" id="TIGR02937">
    <property type="entry name" value="sigma70-ECF"/>
    <property type="match status" value="1"/>
</dbReference>
<keyword evidence="3" id="KW-0731">Sigma factor</keyword>
<dbReference type="InterPro" id="IPR007627">
    <property type="entry name" value="RNA_pol_sigma70_r2"/>
</dbReference>
<dbReference type="Pfam" id="PF08281">
    <property type="entry name" value="Sigma70_r4_2"/>
    <property type="match status" value="1"/>
</dbReference>
<evidence type="ECO:0000256" key="1">
    <source>
        <dbReference type="ARBA" id="ARBA00010641"/>
    </source>
</evidence>
<keyword evidence="4" id="KW-0804">Transcription</keyword>
<dbReference type="InterPro" id="IPR013325">
    <property type="entry name" value="RNA_pol_sigma_r2"/>
</dbReference>
<dbReference type="SUPFAM" id="SSF88946">
    <property type="entry name" value="Sigma2 domain of RNA polymerase sigma factors"/>
    <property type="match status" value="1"/>
</dbReference>
<accession>A0A3E4KXB3</accession>
<dbReference type="EMBL" id="QRQM01000013">
    <property type="protein sequence ID" value="RHN06257.1"/>
    <property type="molecule type" value="Genomic_DNA"/>
</dbReference>
<dbReference type="Pfam" id="PF04542">
    <property type="entry name" value="Sigma70_r2"/>
    <property type="match status" value="1"/>
</dbReference>
<gene>
    <name evidence="7" type="ORF">DWX27_23600</name>
    <name evidence="8" type="ORF">DWZ32_12855</name>
</gene>
<comment type="similarity">
    <text evidence="1">Belongs to the sigma-70 factor family. ECF subfamily.</text>
</comment>
<evidence type="ECO:0000313" key="8">
    <source>
        <dbReference type="EMBL" id="RHN06257.1"/>
    </source>
</evidence>
<evidence type="ECO:0000313" key="10">
    <source>
        <dbReference type="Proteomes" id="UP000286003"/>
    </source>
</evidence>
<name>A0A3E4KXB3_9BACE</name>
<dbReference type="RefSeq" id="WP_117707057.1">
    <property type="nucleotide sequence ID" value="NZ_JAQCXL010000012.1"/>
</dbReference>
<evidence type="ECO:0000256" key="2">
    <source>
        <dbReference type="ARBA" id="ARBA00023015"/>
    </source>
</evidence>
<dbReference type="GO" id="GO:0003677">
    <property type="term" value="F:DNA binding"/>
    <property type="evidence" value="ECO:0007669"/>
    <property type="project" value="InterPro"/>
</dbReference>
<evidence type="ECO:0000313" key="9">
    <source>
        <dbReference type="Proteomes" id="UP000284772"/>
    </source>
</evidence>
<dbReference type="InterPro" id="IPR036388">
    <property type="entry name" value="WH-like_DNA-bd_sf"/>
</dbReference>
<evidence type="ECO:0000256" key="3">
    <source>
        <dbReference type="ARBA" id="ARBA00023082"/>
    </source>
</evidence>
<dbReference type="InterPro" id="IPR014284">
    <property type="entry name" value="RNA_pol_sigma-70_dom"/>
</dbReference>
<keyword evidence="2" id="KW-0805">Transcription regulation</keyword>
<dbReference type="InterPro" id="IPR013249">
    <property type="entry name" value="RNA_pol_sigma70_r4_t2"/>
</dbReference>
<comment type="caution">
    <text evidence="7">The sequence shown here is derived from an EMBL/GenBank/DDBJ whole genome shotgun (WGS) entry which is preliminary data.</text>
</comment>
<dbReference type="Proteomes" id="UP000284772">
    <property type="component" value="Unassembled WGS sequence"/>
</dbReference>
<evidence type="ECO:0000259" key="5">
    <source>
        <dbReference type="Pfam" id="PF04542"/>
    </source>
</evidence>
<dbReference type="GO" id="GO:0006352">
    <property type="term" value="P:DNA-templated transcription initiation"/>
    <property type="evidence" value="ECO:0007669"/>
    <property type="project" value="InterPro"/>
</dbReference>
<feature type="domain" description="RNA polymerase sigma-70 region 2" evidence="5">
    <location>
        <begin position="11"/>
        <end position="72"/>
    </location>
</feature>
<dbReference type="AlphaFoldDB" id="A0A3E4KXB3"/>
<evidence type="ECO:0000313" key="7">
    <source>
        <dbReference type="EMBL" id="RGT43974.1"/>
    </source>
</evidence>
<sequence>MLQIEQFNDIYVKYYRKAYRFSLMYVRNDQAAEDIATESLIKLWETMNKETVEKPLVLLLAILKHKSQDYLRVQISHKERLEAMAEWRRRELSIRISTLEGCNPEDIFSTEIQTILNHTLEELPEQTRNVFRMSRFEQKSGKEIAQTLGITVKGVDYHIAKALKALRISLKDYLPLFYFLFFY</sequence>
<dbReference type="Proteomes" id="UP000286003">
    <property type="component" value="Unassembled WGS sequence"/>
</dbReference>
<dbReference type="GO" id="GO:0016987">
    <property type="term" value="F:sigma factor activity"/>
    <property type="evidence" value="ECO:0007669"/>
    <property type="project" value="UniProtKB-KW"/>
</dbReference>
<dbReference type="InterPro" id="IPR014327">
    <property type="entry name" value="RNA_pol_sigma70_bacteroid"/>
</dbReference>
<organism evidence="7 9">
    <name type="scientific">Bacteroides intestinalis</name>
    <dbReference type="NCBI Taxonomy" id="329854"/>
    <lineage>
        <taxon>Bacteria</taxon>
        <taxon>Pseudomonadati</taxon>
        <taxon>Bacteroidota</taxon>
        <taxon>Bacteroidia</taxon>
        <taxon>Bacteroidales</taxon>
        <taxon>Bacteroidaceae</taxon>
        <taxon>Bacteroides</taxon>
    </lineage>
</organism>
<dbReference type="PANTHER" id="PTHR43133:SF46">
    <property type="entry name" value="RNA POLYMERASE SIGMA-70 FACTOR ECF SUBFAMILY"/>
    <property type="match status" value="1"/>
</dbReference>
<dbReference type="PANTHER" id="PTHR43133">
    <property type="entry name" value="RNA POLYMERASE ECF-TYPE SIGMA FACTO"/>
    <property type="match status" value="1"/>
</dbReference>
<dbReference type="InterPro" id="IPR039425">
    <property type="entry name" value="RNA_pol_sigma-70-like"/>
</dbReference>
<evidence type="ECO:0000259" key="6">
    <source>
        <dbReference type="Pfam" id="PF08281"/>
    </source>
</evidence>
<dbReference type="Gene3D" id="1.10.1740.10">
    <property type="match status" value="1"/>
</dbReference>
<reference evidence="9 10" key="1">
    <citation type="submission" date="2018-08" db="EMBL/GenBank/DDBJ databases">
        <title>A genome reference for cultivated species of the human gut microbiota.</title>
        <authorList>
            <person name="Zou Y."/>
            <person name="Xue W."/>
            <person name="Luo G."/>
        </authorList>
    </citation>
    <scope>NUCLEOTIDE SEQUENCE [LARGE SCALE GENOMIC DNA]</scope>
    <source>
        <strain evidence="7 9">AF19-10AC</strain>
        <strain evidence="8 10">AF31-23</strain>
    </source>
</reference>
<dbReference type="Gene3D" id="1.10.10.10">
    <property type="entry name" value="Winged helix-like DNA-binding domain superfamily/Winged helix DNA-binding domain"/>
    <property type="match status" value="1"/>
</dbReference>
<dbReference type="SUPFAM" id="SSF88659">
    <property type="entry name" value="Sigma3 and sigma4 domains of RNA polymerase sigma factors"/>
    <property type="match status" value="1"/>
</dbReference>
<evidence type="ECO:0000256" key="4">
    <source>
        <dbReference type="ARBA" id="ARBA00023163"/>
    </source>
</evidence>
<dbReference type="InterPro" id="IPR013324">
    <property type="entry name" value="RNA_pol_sigma_r3/r4-like"/>
</dbReference>
<feature type="domain" description="RNA polymerase sigma factor 70 region 4 type 2" evidence="6">
    <location>
        <begin position="116"/>
        <end position="166"/>
    </location>
</feature>
<proteinExistence type="inferred from homology"/>
<protein>
    <submittedName>
        <fullName evidence="7">RNA polymerase sigma-70 factor</fullName>
    </submittedName>
</protein>
<dbReference type="EMBL" id="QRWT01000053">
    <property type="protein sequence ID" value="RGT43974.1"/>
    <property type="molecule type" value="Genomic_DNA"/>
</dbReference>
<dbReference type="NCBIfam" id="TIGR02985">
    <property type="entry name" value="Sig70_bacteroi1"/>
    <property type="match status" value="1"/>
</dbReference>